<sequence length="229" mass="25067">MSDPLQPWIVDELFRRGRYLYPTDVVDVIERFHGVAGPGVPRTVVRRYVAELLGQLGPRAPYTVERFERILDGRITDLDLWLPDALYEVEAGRVSVYPAHWHRSLGGVRDPVRYVEVIAADLATARVATPDAPSPPVPRQILIDAMMVLGGASRPAAGGVLQTARLDGRLVVEPFQNPEADVWVADAGKRRPAPTDSTATVRSTGPVGPVERTGERDVSRPAERGVGRP</sequence>
<dbReference type="AlphaFoldDB" id="A0ABD5XW66"/>
<protein>
    <submittedName>
        <fullName evidence="2">Uncharacterized protein</fullName>
    </submittedName>
</protein>
<feature type="region of interest" description="Disordered" evidence="1">
    <location>
        <begin position="186"/>
        <end position="229"/>
    </location>
</feature>
<dbReference type="GeneID" id="78819542"/>
<dbReference type="EMBL" id="JBHTAS010000001">
    <property type="protein sequence ID" value="MFC7139290.1"/>
    <property type="molecule type" value="Genomic_DNA"/>
</dbReference>
<proteinExistence type="predicted"/>
<dbReference type="RefSeq" id="WP_274324885.1">
    <property type="nucleotide sequence ID" value="NZ_CP118158.1"/>
</dbReference>
<keyword evidence="3" id="KW-1185">Reference proteome</keyword>
<organism evidence="2 3">
    <name type="scientific">Halosimplex aquaticum</name>
    <dbReference type="NCBI Taxonomy" id="3026162"/>
    <lineage>
        <taxon>Archaea</taxon>
        <taxon>Methanobacteriati</taxon>
        <taxon>Methanobacteriota</taxon>
        <taxon>Stenosarchaea group</taxon>
        <taxon>Halobacteria</taxon>
        <taxon>Halobacteriales</taxon>
        <taxon>Haloarculaceae</taxon>
        <taxon>Halosimplex</taxon>
    </lineage>
</organism>
<evidence type="ECO:0000313" key="2">
    <source>
        <dbReference type="EMBL" id="MFC7139290.1"/>
    </source>
</evidence>
<dbReference type="Proteomes" id="UP001596432">
    <property type="component" value="Unassembled WGS sequence"/>
</dbReference>
<evidence type="ECO:0000256" key="1">
    <source>
        <dbReference type="SAM" id="MobiDB-lite"/>
    </source>
</evidence>
<comment type="caution">
    <text evidence="2">The sequence shown here is derived from an EMBL/GenBank/DDBJ whole genome shotgun (WGS) entry which is preliminary data.</text>
</comment>
<name>A0ABD5XW66_9EURY</name>
<feature type="compositionally biased region" description="Basic and acidic residues" evidence="1">
    <location>
        <begin position="212"/>
        <end position="229"/>
    </location>
</feature>
<reference evidence="2 3" key="1">
    <citation type="journal article" date="2019" name="Int. J. Syst. Evol. Microbiol.">
        <title>The Global Catalogue of Microorganisms (GCM) 10K type strain sequencing project: providing services to taxonomists for standard genome sequencing and annotation.</title>
        <authorList>
            <consortium name="The Broad Institute Genomics Platform"/>
            <consortium name="The Broad Institute Genome Sequencing Center for Infectious Disease"/>
            <person name="Wu L."/>
            <person name="Ma J."/>
        </authorList>
    </citation>
    <scope>NUCLEOTIDE SEQUENCE [LARGE SCALE GENOMIC DNA]</scope>
    <source>
        <strain evidence="2 3">XZYJT29</strain>
    </source>
</reference>
<evidence type="ECO:0000313" key="3">
    <source>
        <dbReference type="Proteomes" id="UP001596432"/>
    </source>
</evidence>
<accession>A0ABD5XW66</accession>
<gene>
    <name evidence="2" type="ORF">ACFQMA_05485</name>
</gene>